<dbReference type="EMBL" id="JABBWM010000047">
    <property type="protein sequence ID" value="KAG2102536.1"/>
    <property type="molecule type" value="Genomic_DNA"/>
</dbReference>
<dbReference type="OrthoDB" id="3200752at2759"/>
<organism evidence="2 3">
    <name type="scientific">Suillus discolor</name>
    <dbReference type="NCBI Taxonomy" id="1912936"/>
    <lineage>
        <taxon>Eukaryota</taxon>
        <taxon>Fungi</taxon>
        <taxon>Dikarya</taxon>
        <taxon>Basidiomycota</taxon>
        <taxon>Agaricomycotina</taxon>
        <taxon>Agaricomycetes</taxon>
        <taxon>Agaricomycetidae</taxon>
        <taxon>Boletales</taxon>
        <taxon>Suillineae</taxon>
        <taxon>Suillaceae</taxon>
        <taxon>Suillus</taxon>
    </lineage>
</organism>
<dbReference type="AlphaFoldDB" id="A0A9P7F3B0"/>
<gene>
    <name evidence="1" type="ORF">F5147DRAFT_536038</name>
    <name evidence="2" type="ORF">F5147DRAFT_545215</name>
</gene>
<accession>A0A9P7F3B0</accession>
<feature type="non-terminal residue" evidence="2">
    <location>
        <position position="1"/>
    </location>
</feature>
<feature type="non-terminal residue" evidence="2">
    <location>
        <position position="93"/>
    </location>
</feature>
<evidence type="ECO:0000313" key="3">
    <source>
        <dbReference type="Proteomes" id="UP000823399"/>
    </source>
</evidence>
<reference evidence="2" key="1">
    <citation type="journal article" date="2020" name="New Phytol.">
        <title>Comparative genomics reveals dynamic genome evolution in host specialist ectomycorrhizal fungi.</title>
        <authorList>
            <person name="Lofgren L.A."/>
            <person name="Nguyen N.H."/>
            <person name="Vilgalys R."/>
            <person name="Ruytinx J."/>
            <person name="Liao H.L."/>
            <person name="Branco S."/>
            <person name="Kuo A."/>
            <person name="LaButti K."/>
            <person name="Lipzen A."/>
            <person name="Andreopoulos W."/>
            <person name="Pangilinan J."/>
            <person name="Riley R."/>
            <person name="Hundley H."/>
            <person name="Na H."/>
            <person name="Barry K."/>
            <person name="Grigoriev I.V."/>
            <person name="Stajich J.E."/>
            <person name="Kennedy P.G."/>
        </authorList>
    </citation>
    <scope>NUCLEOTIDE SEQUENCE</scope>
    <source>
        <strain evidence="2">FC423</strain>
    </source>
</reference>
<name>A0A9P7F3B0_9AGAM</name>
<evidence type="ECO:0000313" key="2">
    <source>
        <dbReference type="EMBL" id="KAG2102536.1"/>
    </source>
</evidence>
<protein>
    <submittedName>
        <fullName evidence="2">Uncharacterized protein</fullName>
    </submittedName>
</protein>
<dbReference type="Proteomes" id="UP000823399">
    <property type="component" value="Unassembled WGS sequence"/>
</dbReference>
<proteinExistence type="predicted"/>
<dbReference type="RefSeq" id="XP_041285140.1">
    <property type="nucleotide sequence ID" value="XM_041430155.1"/>
</dbReference>
<sequence length="93" mass="10555">EWASVFTVVAVMCNQYTPLHRDALSHAQWFDIMTSVGGYTSAQMKMPNIGIEIAYDAGVMAGTSGRIVRHGVNWMNGDRVGWVWYMRDDIHEF</sequence>
<evidence type="ECO:0000313" key="1">
    <source>
        <dbReference type="EMBL" id="KAG2087206.1"/>
    </source>
</evidence>
<keyword evidence="3" id="KW-1185">Reference proteome</keyword>
<dbReference type="Gene3D" id="3.60.130.30">
    <property type="match status" value="1"/>
</dbReference>
<comment type="caution">
    <text evidence="2">The sequence shown here is derived from an EMBL/GenBank/DDBJ whole genome shotgun (WGS) entry which is preliminary data.</text>
</comment>
<dbReference type="EMBL" id="JABBWM010000135">
    <property type="protein sequence ID" value="KAG2087206.1"/>
    <property type="molecule type" value="Genomic_DNA"/>
</dbReference>
<dbReference type="GeneID" id="64692414"/>